<proteinExistence type="predicted"/>
<dbReference type="EMBL" id="CM008050">
    <property type="protein sequence ID" value="PVH37804.1"/>
    <property type="molecule type" value="Genomic_DNA"/>
</dbReference>
<dbReference type="Gramene" id="PVH37804">
    <property type="protein sequence ID" value="PVH37804"/>
    <property type="gene ID" value="PAHAL_5G093800"/>
</dbReference>
<evidence type="ECO:0000313" key="1">
    <source>
        <dbReference type="EMBL" id="PVH37804.1"/>
    </source>
</evidence>
<accession>A0A2T8IJF3</accession>
<sequence length="49" mass="5467">MTRSRSARARERVNLAIHGETVPVISVGVSPVRAVMARQVSLRPCKNYF</sequence>
<protein>
    <submittedName>
        <fullName evidence="1">Uncharacterized protein</fullName>
    </submittedName>
</protein>
<name>A0A2T8IJF3_9POAL</name>
<organism evidence="1">
    <name type="scientific">Panicum hallii</name>
    <dbReference type="NCBI Taxonomy" id="206008"/>
    <lineage>
        <taxon>Eukaryota</taxon>
        <taxon>Viridiplantae</taxon>
        <taxon>Streptophyta</taxon>
        <taxon>Embryophyta</taxon>
        <taxon>Tracheophyta</taxon>
        <taxon>Spermatophyta</taxon>
        <taxon>Magnoliopsida</taxon>
        <taxon>Liliopsida</taxon>
        <taxon>Poales</taxon>
        <taxon>Poaceae</taxon>
        <taxon>PACMAD clade</taxon>
        <taxon>Panicoideae</taxon>
        <taxon>Panicodae</taxon>
        <taxon>Paniceae</taxon>
        <taxon>Panicinae</taxon>
        <taxon>Panicum</taxon>
        <taxon>Panicum sect. Panicum</taxon>
    </lineage>
</organism>
<gene>
    <name evidence="1" type="ORF">PAHAL_5G093800</name>
</gene>
<reference evidence="1" key="1">
    <citation type="submission" date="2018-04" db="EMBL/GenBank/DDBJ databases">
        <title>WGS assembly of Panicum hallii.</title>
        <authorList>
            <person name="Lovell J."/>
            <person name="Jenkins J."/>
            <person name="Lowry D."/>
            <person name="Mamidi S."/>
            <person name="Sreedasyam A."/>
            <person name="Weng X."/>
            <person name="Barry K."/>
            <person name="Bonette J."/>
            <person name="Campitelli B."/>
            <person name="Daum C."/>
            <person name="Gordon S."/>
            <person name="Gould B."/>
            <person name="Lipzen A."/>
            <person name="Macqueen A."/>
            <person name="Palacio-Mejia J."/>
            <person name="Plott C."/>
            <person name="Shakirov E."/>
            <person name="Shu S."/>
            <person name="Yoshinaga Y."/>
            <person name="Zane M."/>
            <person name="Rokhsar D."/>
            <person name="Grimwood J."/>
            <person name="Schmutz J."/>
            <person name="Juenger T."/>
        </authorList>
    </citation>
    <scope>NUCLEOTIDE SEQUENCE [LARGE SCALE GENOMIC DNA]</scope>
    <source>
        <strain evidence="1">FIL2</strain>
    </source>
</reference>
<dbReference type="Proteomes" id="UP000243499">
    <property type="component" value="Chromosome 5"/>
</dbReference>
<dbReference type="AlphaFoldDB" id="A0A2T8IJF3"/>